<protein>
    <recommendedName>
        <fullName evidence="8">BED-type domain-containing protein</fullName>
    </recommendedName>
</protein>
<dbReference type="GeneTree" id="ENSGT00940000168942"/>
<dbReference type="SUPFAM" id="SSF140996">
    <property type="entry name" value="Hermes dimerisation domain"/>
    <property type="match status" value="1"/>
</dbReference>
<dbReference type="GO" id="GO:0003677">
    <property type="term" value="F:DNA binding"/>
    <property type="evidence" value="ECO:0007669"/>
    <property type="project" value="UniProtKB-KW"/>
</dbReference>
<comment type="subcellular location">
    <subcellularLocation>
        <location evidence="1">Nucleus</location>
    </subcellularLocation>
</comment>
<keyword evidence="5" id="KW-0238">DNA-binding</keyword>
<name>H2ZW59_LATCH</name>
<dbReference type="Gene3D" id="1.10.10.1070">
    <property type="entry name" value="Zinc finger, BED domain-containing"/>
    <property type="match status" value="1"/>
</dbReference>
<dbReference type="EMBL" id="AFYH01208258">
    <property type="status" value="NOT_ANNOTATED_CDS"/>
    <property type="molecule type" value="Genomic_DNA"/>
</dbReference>
<dbReference type="GO" id="GO:0046983">
    <property type="term" value="F:protein dimerization activity"/>
    <property type="evidence" value="ECO:0007669"/>
    <property type="project" value="InterPro"/>
</dbReference>
<sequence>MERERERYKSQVWSKFAEAVNKENDEYEGYVMCLQCDALYKYDSYKTGTSNLSRHVCGVGRQTAVAGQSEPITSHIMADATKVSSSVKSELVNSFVDMCCTDLRPFGIVSGEGFKRVAQSLINIGARYGSVNANMILPNRQTACDRAKQKAKTEKEKLSRDINKALENGIAITMDMWTDDYNKGANTVASLPIWRINARVIATVEFNASLPKTAENLAEQMNRELQEFGIPIELVPNTVFVSDQGANIKAALWHDHWIPCTVPVLNTALKHTFDAKTMPEEMKDVVCVIKNCKNLVRCLKKTWSHCKFTTCSNTRSARLTGIAKQQMMESVRKQFNEIRQLLEDGDQLEGMNGIQLNVLKMLTDFLSLFKQASEEIKGDKHPTIDMVLLWFYRLKKHCDSNYGDPEYLSHKRAHVVRLLKEKLVITSTHNVSLRVESTRHFETCHQCQSLVTRLRPLLVTLRVEKTVSKEFLNMKQLRTDNSPNGKMKSKTVVKMGSSDTKICGFQVTSATKISPDFWKNQETAFPQLSRLARMVLCIPASSATSKHNFSSAGRVIESRRNRLNPETVGSTLFLHSAAKSHQP</sequence>
<dbReference type="Ensembl" id="ENSLACT00000001643.1">
    <property type="protein sequence ID" value="ENSLACP00000001630.1"/>
    <property type="gene ID" value="ENSLACG00000001456.1"/>
</dbReference>
<evidence type="ECO:0000313" key="10">
    <source>
        <dbReference type="Proteomes" id="UP000008672"/>
    </source>
</evidence>
<evidence type="ECO:0000259" key="8">
    <source>
        <dbReference type="PROSITE" id="PS50808"/>
    </source>
</evidence>
<dbReference type="Pfam" id="PF10683">
    <property type="entry name" value="DBD_Tnp_Hermes"/>
    <property type="match status" value="1"/>
</dbReference>
<dbReference type="AlphaFoldDB" id="H2ZW59"/>
<dbReference type="InterPro" id="IPR008906">
    <property type="entry name" value="HATC_C_dom"/>
</dbReference>
<dbReference type="InterPro" id="IPR003656">
    <property type="entry name" value="Znf_BED"/>
</dbReference>
<dbReference type="GO" id="GO:0005634">
    <property type="term" value="C:nucleus"/>
    <property type="evidence" value="ECO:0007669"/>
    <property type="project" value="UniProtKB-SubCell"/>
</dbReference>
<evidence type="ECO:0000313" key="9">
    <source>
        <dbReference type="Ensembl" id="ENSLACP00000001630.1"/>
    </source>
</evidence>
<dbReference type="InParanoid" id="H2ZW59"/>
<evidence type="ECO:0000256" key="7">
    <source>
        <dbReference type="PROSITE-ProRule" id="PRU00027"/>
    </source>
</evidence>
<organism evidence="9 10">
    <name type="scientific">Latimeria chalumnae</name>
    <name type="common">Coelacanth</name>
    <dbReference type="NCBI Taxonomy" id="7897"/>
    <lineage>
        <taxon>Eukaryota</taxon>
        <taxon>Metazoa</taxon>
        <taxon>Chordata</taxon>
        <taxon>Craniata</taxon>
        <taxon>Vertebrata</taxon>
        <taxon>Euteleostomi</taxon>
        <taxon>Coelacanthiformes</taxon>
        <taxon>Coelacanthidae</taxon>
        <taxon>Latimeria</taxon>
    </lineage>
</organism>
<dbReference type="Proteomes" id="UP000008672">
    <property type="component" value="Unassembled WGS sequence"/>
</dbReference>
<keyword evidence="3 7" id="KW-0863">Zinc-finger</keyword>
<keyword evidence="2" id="KW-0479">Metal-binding</keyword>
<dbReference type="SMART" id="SM00614">
    <property type="entry name" value="ZnF_BED"/>
    <property type="match status" value="1"/>
</dbReference>
<dbReference type="OMA" id="KENDEYE"/>
<evidence type="ECO:0000256" key="4">
    <source>
        <dbReference type="ARBA" id="ARBA00022833"/>
    </source>
</evidence>
<dbReference type="GO" id="GO:0008270">
    <property type="term" value="F:zinc ion binding"/>
    <property type="evidence" value="ECO:0007669"/>
    <property type="project" value="UniProtKB-KW"/>
</dbReference>
<reference evidence="10" key="1">
    <citation type="submission" date="2011-08" db="EMBL/GenBank/DDBJ databases">
        <title>The draft genome of Latimeria chalumnae.</title>
        <authorList>
            <person name="Di Palma F."/>
            <person name="Alfoldi J."/>
            <person name="Johnson J."/>
            <person name="Berlin A."/>
            <person name="Gnerre S."/>
            <person name="Jaffe D."/>
            <person name="MacCallum I."/>
            <person name="Young S."/>
            <person name="Walker B.J."/>
            <person name="Lander E."/>
            <person name="Lindblad-Toh K."/>
        </authorList>
    </citation>
    <scope>NUCLEOTIDE SEQUENCE [LARGE SCALE GENOMIC DNA]</scope>
    <source>
        <strain evidence="10">Wild caught</strain>
    </source>
</reference>
<dbReference type="SUPFAM" id="SSF53098">
    <property type="entry name" value="Ribonuclease H-like"/>
    <property type="match status" value="1"/>
</dbReference>
<evidence type="ECO:0000256" key="5">
    <source>
        <dbReference type="ARBA" id="ARBA00023125"/>
    </source>
</evidence>
<dbReference type="PROSITE" id="PS50808">
    <property type="entry name" value="ZF_BED"/>
    <property type="match status" value="1"/>
</dbReference>
<dbReference type="InterPro" id="IPR012337">
    <property type="entry name" value="RNaseH-like_sf"/>
</dbReference>
<dbReference type="PANTHER" id="PTHR46169">
    <property type="entry name" value="DNA REPLICATION-RELATED ELEMENT FACTOR, ISOFORM A"/>
    <property type="match status" value="1"/>
</dbReference>
<evidence type="ECO:0000256" key="1">
    <source>
        <dbReference type="ARBA" id="ARBA00004123"/>
    </source>
</evidence>
<keyword evidence="10" id="KW-1185">Reference proteome</keyword>
<dbReference type="Pfam" id="PF05699">
    <property type="entry name" value="Dimer_Tnp_hAT"/>
    <property type="match status" value="1"/>
</dbReference>
<reference evidence="9" key="3">
    <citation type="submission" date="2025-09" db="UniProtKB">
        <authorList>
            <consortium name="Ensembl"/>
        </authorList>
    </citation>
    <scope>IDENTIFICATION</scope>
</reference>
<evidence type="ECO:0000256" key="2">
    <source>
        <dbReference type="ARBA" id="ARBA00022723"/>
    </source>
</evidence>
<evidence type="ECO:0000256" key="6">
    <source>
        <dbReference type="ARBA" id="ARBA00023242"/>
    </source>
</evidence>
<reference evidence="9" key="2">
    <citation type="submission" date="2025-08" db="UniProtKB">
        <authorList>
            <consortium name="Ensembl"/>
        </authorList>
    </citation>
    <scope>IDENTIFICATION</scope>
</reference>
<feature type="domain" description="BED-type" evidence="8">
    <location>
        <begin position="7"/>
        <end position="56"/>
    </location>
</feature>
<dbReference type="PANTHER" id="PTHR46169:SF17">
    <property type="entry name" value="HAT C-TERMINAL DIMERISATION DOMAIN-CONTAINING PROTEIN"/>
    <property type="match status" value="1"/>
</dbReference>
<dbReference type="InterPro" id="IPR052717">
    <property type="entry name" value="Vacuolar_transposase_reg"/>
</dbReference>
<dbReference type="HOGENOM" id="CLU_033517_0_0_1"/>
<dbReference type="GO" id="GO:0006357">
    <property type="term" value="P:regulation of transcription by RNA polymerase II"/>
    <property type="evidence" value="ECO:0007669"/>
    <property type="project" value="TreeGrafter"/>
</dbReference>
<keyword evidence="4" id="KW-0862">Zinc</keyword>
<keyword evidence="6" id="KW-0539">Nucleus</keyword>
<dbReference type="eggNOG" id="KOG1121">
    <property type="taxonomic scope" value="Eukaryota"/>
</dbReference>
<dbReference type="InterPro" id="IPR018473">
    <property type="entry name" value="Hermes_transposase_DNA-db"/>
</dbReference>
<accession>H2ZW59</accession>
<evidence type="ECO:0000256" key="3">
    <source>
        <dbReference type="ARBA" id="ARBA00022771"/>
    </source>
</evidence>
<proteinExistence type="predicted"/>